<dbReference type="EMBL" id="CP013909">
    <property type="protein sequence ID" value="ALW86993.1"/>
    <property type="molecule type" value="Genomic_DNA"/>
</dbReference>
<accession>A0A0U4C2T1</accession>
<organism evidence="1 2">
    <name type="scientific">Hymenobacter sedentarius</name>
    <dbReference type="NCBI Taxonomy" id="1411621"/>
    <lineage>
        <taxon>Bacteria</taxon>
        <taxon>Pseudomonadati</taxon>
        <taxon>Bacteroidota</taxon>
        <taxon>Cytophagia</taxon>
        <taxon>Cytophagales</taxon>
        <taxon>Hymenobacteraceae</taxon>
        <taxon>Hymenobacter</taxon>
    </lineage>
</organism>
<sequence>MSSTRPTQLLALEDGHGAPLAEYLYYPADKLLYVRWHGHLTGAEVVRGVQQGGQWRNQLDYSYILNDKSDTGGDWSEALPWLQYEWLPLAVSAGVKAMAYVFSPDRENQFATQTFVAALRPHMAIELFENVDVALAWLHQQKRLSDSASAALPAAQ</sequence>
<keyword evidence="2" id="KW-1185">Reference proteome</keyword>
<evidence type="ECO:0000313" key="1">
    <source>
        <dbReference type="EMBL" id="ALW86993.1"/>
    </source>
</evidence>
<evidence type="ECO:0000313" key="2">
    <source>
        <dbReference type="Proteomes" id="UP000059542"/>
    </source>
</evidence>
<proteinExistence type="predicted"/>
<dbReference type="RefSeq" id="WP_068197511.1">
    <property type="nucleotide sequence ID" value="NZ_CP013909.1"/>
</dbReference>
<reference evidence="1 2" key="1">
    <citation type="submission" date="2015-12" db="EMBL/GenBank/DDBJ databases">
        <authorList>
            <person name="Shamseldin A."/>
            <person name="Moawad H."/>
            <person name="Abd El-Rahim W.M."/>
            <person name="Sadowsky M.J."/>
        </authorList>
    </citation>
    <scope>NUCLEOTIDE SEQUENCE [LARGE SCALE GENOMIC DNA]</scope>
    <source>
        <strain evidence="1 2">DG5B</strain>
    </source>
</reference>
<gene>
    <name evidence="1" type="ORF">AUC43_19060</name>
</gene>
<dbReference type="OrthoDB" id="852227at2"/>
<dbReference type="AlphaFoldDB" id="A0A0U4C2T1"/>
<dbReference type="KEGG" id="hyg:AUC43_19060"/>
<protein>
    <recommendedName>
        <fullName evidence="3">STAS/SEC14 domain-containing protein</fullName>
    </recommendedName>
</protein>
<evidence type="ECO:0008006" key="3">
    <source>
        <dbReference type="Google" id="ProtNLM"/>
    </source>
</evidence>
<dbReference type="Proteomes" id="UP000059542">
    <property type="component" value="Chromosome"/>
</dbReference>
<name>A0A0U4C2T1_9BACT</name>